<dbReference type="GO" id="GO:0004806">
    <property type="term" value="F:triacylglycerol lipase activity"/>
    <property type="evidence" value="ECO:0007669"/>
    <property type="project" value="TreeGrafter"/>
</dbReference>
<dbReference type="OrthoDB" id="2102561at2759"/>
<dbReference type="Pfam" id="PF00106">
    <property type="entry name" value="adh_short"/>
    <property type="match status" value="1"/>
</dbReference>
<dbReference type="Gene3D" id="3.40.50.720">
    <property type="entry name" value="NAD(P)-binding Rossmann-like Domain"/>
    <property type="match status" value="1"/>
</dbReference>
<dbReference type="GO" id="GO:0000140">
    <property type="term" value="F:acylglycerone-phosphate reductase (NADP+) activity"/>
    <property type="evidence" value="ECO:0007669"/>
    <property type="project" value="TreeGrafter"/>
</dbReference>
<evidence type="ECO:0000313" key="5">
    <source>
        <dbReference type="EMBL" id="KZP34329.1"/>
    </source>
</evidence>
<dbReference type="STRING" id="436010.A0A166X1G8"/>
<evidence type="ECO:0000256" key="3">
    <source>
        <dbReference type="ARBA" id="ARBA00023002"/>
    </source>
</evidence>
<dbReference type="PRINTS" id="PR00080">
    <property type="entry name" value="SDRFAMILY"/>
</dbReference>
<dbReference type="PANTHER" id="PTHR44169:SF6">
    <property type="entry name" value="NADPH-DEPENDENT 1-ACYLDIHYDROXYACETONE PHOSPHATE REDUCTASE"/>
    <property type="match status" value="1"/>
</dbReference>
<dbReference type="GO" id="GO:0005783">
    <property type="term" value="C:endoplasmic reticulum"/>
    <property type="evidence" value="ECO:0007669"/>
    <property type="project" value="TreeGrafter"/>
</dbReference>
<dbReference type="InterPro" id="IPR020904">
    <property type="entry name" value="Sc_DH/Rdtase_CS"/>
</dbReference>
<dbReference type="InterPro" id="IPR002347">
    <property type="entry name" value="SDR_fam"/>
</dbReference>
<dbReference type="CDD" id="cd05374">
    <property type="entry name" value="17beta-HSD-like_SDR_c"/>
    <property type="match status" value="1"/>
</dbReference>
<dbReference type="InterPro" id="IPR036291">
    <property type="entry name" value="NAD(P)-bd_dom_sf"/>
</dbReference>
<dbReference type="GO" id="GO:0006654">
    <property type="term" value="P:phosphatidic acid biosynthetic process"/>
    <property type="evidence" value="ECO:0007669"/>
    <property type="project" value="TreeGrafter"/>
</dbReference>
<keyword evidence="6" id="KW-1185">Reference proteome</keyword>
<organism evidence="5 6">
    <name type="scientific">Athelia psychrophila</name>
    <dbReference type="NCBI Taxonomy" id="1759441"/>
    <lineage>
        <taxon>Eukaryota</taxon>
        <taxon>Fungi</taxon>
        <taxon>Dikarya</taxon>
        <taxon>Basidiomycota</taxon>
        <taxon>Agaricomycotina</taxon>
        <taxon>Agaricomycetes</taxon>
        <taxon>Agaricomycetidae</taxon>
        <taxon>Atheliales</taxon>
        <taxon>Atheliaceae</taxon>
        <taxon>Athelia</taxon>
    </lineage>
</organism>
<dbReference type="EMBL" id="KV417480">
    <property type="protein sequence ID" value="KZP34329.1"/>
    <property type="molecule type" value="Genomic_DNA"/>
</dbReference>
<reference evidence="5 6" key="1">
    <citation type="journal article" date="2016" name="Mol. Biol. Evol.">
        <title>Comparative Genomics of Early-Diverging Mushroom-Forming Fungi Provides Insights into the Origins of Lignocellulose Decay Capabilities.</title>
        <authorList>
            <person name="Nagy L.G."/>
            <person name="Riley R."/>
            <person name="Tritt A."/>
            <person name="Adam C."/>
            <person name="Daum C."/>
            <person name="Floudas D."/>
            <person name="Sun H."/>
            <person name="Yadav J.S."/>
            <person name="Pangilinan J."/>
            <person name="Larsson K.H."/>
            <person name="Matsuura K."/>
            <person name="Barry K."/>
            <person name="Labutti K."/>
            <person name="Kuo R."/>
            <person name="Ohm R.A."/>
            <person name="Bhattacharya S.S."/>
            <person name="Shirouzu T."/>
            <person name="Yoshinaga Y."/>
            <person name="Martin F.M."/>
            <person name="Grigoriev I.V."/>
            <person name="Hibbett D.S."/>
        </authorList>
    </citation>
    <scope>NUCLEOTIDE SEQUENCE [LARGE SCALE GENOMIC DNA]</scope>
    <source>
        <strain evidence="5 6">CBS 109695</strain>
    </source>
</reference>
<evidence type="ECO:0000256" key="4">
    <source>
        <dbReference type="RuleBase" id="RU000363"/>
    </source>
</evidence>
<accession>A0A166X1G8</accession>
<keyword evidence="2" id="KW-0521">NADP</keyword>
<dbReference type="GO" id="GO:0019433">
    <property type="term" value="P:triglyceride catabolic process"/>
    <property type="evidence" value="ECO:0007669"/>
    <property type="project" value="TreeGrafter"/>
</dbReference>
<evidence type="ECO:0000256" key="1">
    <source>
        <dbReference type="ARBA" id="ARBA00006484"/>
    </source>
</evidence>
<dbReference type="AlphaFoldDB" id="A0A166X1G8"/>
<dbReference type="FunFam" id="3.40.50.720:FF:000261">
    <property type="entry name" value="NADPH-dependent 1-acyldihydroxyacetone phosphate reductase"/>
    <property type="match status" value="1"/>
</dbReference>
<evidence type="ECO:0000256" key="2">
    <source>
        <dbReference type="ARBA" id="ARBA00022857"/>
    </source>
</evidence>
<dbReference type="PANTHER" id="PTHR44169">
    <property type="entry name" value="NADPH-DEPENDENT 1-ACYLDIHYDROXYACETONE PHOSPHATE REDUCTASE"/>
    <property type="match status" value="1"/>
</dbReference>
<name>A0A166X1G8_9AGAM</name>
<dbReference type="SUPFAM" id="SSF51735">
    <property type="entry name" value="NAD(P)-binding Rossmann-fold domains"/>
    <property type="match status" value="1"/>
</dbReference>
<keyword evidence="3" id="KW-0560">Oxidoreductase</keyword>
<dbReference type="GO" id="GO:0005811">
    <property type="term" value="C:lipid droplet"/>
    <property type="evidence" value="ECO:0007669"/>
    <property type="project" value="TreeGrafter"/>
</dbReference>
<dbReference type="PROSITE" id="PS00061">
    <property type="entry name" value="ADH_SHORT"/>
    <property type="match status" value="1"/>
</dbReference>
<sequence>MSTSSRRTVLITGCSAGGIGDALAQEFHRRGLHVIATARRMEAMATLSAAGITTLELDVTVPESVASVREEVIKLCDGNLDILINNACAYRGCLSAPATDFDIDAARALFEVNLYGPMQMVKTFIEPLIASSNGRIVQIGSIAGVVPLPFGSVYNASKGALHSWSNTLRVELAPLGVKVITVITGGVNTNISRPSSIAAGSLYYPMNHLYQASRVGMTKRGMDPQLYAKTIVDEALCRSPRRWIWEGQFSWVMWFFDAFLGRGILDWFLSKRFGLTEFGGLLSGRSGKVKGA</sequence>
<gene>
    <name evidence="5" type="ORF">FIBSPDRAFT_771860</name>
</gene>
<dbReference type="Proteomes" id="UP000076532">
    <property type="component" value="Unassembled WGS sequence"/>
</dbReference>
<evidence type="ECO:0000313" key="6">
    <source>
        <dbReference type="Proteomes" id="UP000076532"/>
    </source>
</evidence>
<comment type="similarity">
    <text evidence="1 4">Belongs to the short-chain dehydrogenases/reductases (SDR) family.</text>
</comment>
<dbReference type="PRINTS" id="PR00081">
    <property type="entry name" value="GDHRDH"/>
</dbReference>
<proteinExistence type="inferred from homology"/>
<protein>
    <submittedName>
        <fullName evidence="5">NAD-P-binding protein</fullName>
    </submittedName>
</protein>